<protein>
    <submittedName>
        <fullName evidence="5">Deacylase</fullName>
    </submittedName>
</protein>
<dbReference type="eggNOG" id="COG0624">
    <property type="taxonomic scope" value="Bacteria"/>
</dbReference>
<dbReference type="Pfam" id="PF07687">
    <property type="entry name" value="M20_dimer"/>
    <property type="match status" value="1"/>
</dbReference>
<keyword evidence="6" id="KW-1185">Reference proteome</keyword>
<dbReference type="STRING" id="1384049.CD29_18775"/>
<evidence type="ECO:0000259" key="4">
    <source>
        <dbReference type="Pfam" id="PF07687"/>
    </source>
</evidence>
<accession>A0A0A3HT01</accession>
<gene>
    <name evidence="5" type="ORF">CD29_18775</name>
</gene>
<dbReference type="Gene3D" id="3.40.630.10">
    <property type="entry name" value="Zn peptidases"/>
    <property type="match status" value="1"/>
</dbReference>
<sequence>MPLDGIDQILLNNKGTYIEQLFTLLKQKSISTQNEGILECANLLKSIMMELGISTRIIKTDGHPVVYGEIIKDQTFFTLLVYGHYDVQPVEPYDEWLSPPFEPTIRGGRIFGRGAGDNKGQLVAGLLGVRTYLELFGDLPINIKFLFEGEEELGSPNLASFVKEHKELLKADLVYTSDGSSHSSGAPLLLLGARGCLDIELRAKGADFDNHSGNTGNIIPNPAWKLIQLLNSMRDEDGRVLIEGFYDHILPPSQLEKELMKQLPFDGKDIGEKIGYDRLDIDAETYYHQLTMEPTFNINGLQSGYTGEGMKTIIPSTATVKMDIRLVVDQDPKDIFNKICKHVQKHDPNIEVIYIASMEPSRTSADLEIVKIVAGAVKESYQQDPLIQPSLGSSLPDYVWTKILEVPSIIMPYANFDQRNHSPNENIRIDYFLNGIKCTCHVIDALGKLSKF</sequence>
<dbReference type="OrthoDB" id="9761532at2"/>
<comment type="caution">
    <text evidence="5">The sequence shown here is derived from an EMBL/GenBank/DDBJ whole genome shotgun (WGS) entry which is preliminary data.</text>
</comment>
<dbReference type="RefSeq" id="WP_036190028.1">
    <property type="nucleotide sequence ID" value="NZ_AVDA01000037.1"/>
</dbReference>
<evidence type="ECO:0000256" key="1">
    <source>
        <dbReference type="ARBA" id="ARBA00022670"/>
    </source>
</evidence>
<dbReference type="AlphaFoldDB" id="A0A0A3HT01"/>
<dbReference type="SUPFAM" id="SSF53187">
    <property type="entry name" value="Zn-dependent exopeptidases"/>
    <property type="match status" value="1"/>
</dbReference>
<dbReference type="PANTHER" id="PTHR43270">
    <property type="entry name" value="BETA-ALA-HIS DIPEPTIDASE"/>
    <property type="match status" value="1"/>
</dbReference>
<name>A0A0A3HT01_9BACL</name>
<dbReference type="PANTHER" id="PTHR43270:SF8">
    <property type="entry name" value="DI- AND TRIPEPTIDASE DUG2-RELATED"/>
    <property type="match status" value="1"/>
</dbReference>
<reference evidence="5 6" key="1">
    <citation type="submission" date="2014-02" db="EMBL/GenBank/DDBJ databases">
        <title>Draft genome sequence of Lysinibacillus manganicus DSM 26584T.</title>
        <authorList>
            <person name="Zhang F."/>
            <person name="Wang G."/>
            <person name="Zhang L."/>
        </authorList>
    </citation>
    <scope>NUCLEOTIDE SEQUENCE [LARGE SCALE GENOMIC DNA]</scope>
    <source>
        <strain evidence="5 6">DSM 26584</strain>
    </source>
</reference>
<organism evidence="5 6">
    <name type="scientific">Ureibacillus manganicus DSM 26584</name>
    <dbReference type="NCBI Taxonomy" id="1384049"/>
    <lineage>
        <taxon>Bacteria</taxon>
        <taxon>Bacillati</taxon>
        <taxon>Bacillota</taxon>
        <taxon>Bacilli</taxon>
        <taxon>Bacillales</taxon>
        <taxon>Caryophanaceae</taxon>
        <taxon>Ureibacillus</taxon>
    </lineage>
</organism>
<dbReference type="GO" id="GO:0046872">
    <property type="term" value="F:metal ion binding"/>
    <property type="evidence" value="ECO:0007669"/>
    <property type="project" value="UniProtKB-KW"/>
</dbReference>
<dbReference type="NCBIfam" id="NF005034">
    <property type="entry name" value="PRK06446.1"/>
    <property type="match status" value="1"/>
</dbReference>
<keyword evidence="1" id="KW-0645">Protease</keyword>
<dbReference type="GO" id="GO:0006508">
    <property type="term" value="P:proteolysis"/>
    <property type="evidence" value="ECO:0007669"/>
    <property type="project" value="UniProtKB-KW"/>
</dbReference>
<dbReference type="EMBL" id="JPVN01000037">
    <property type="protein sequence ID" value="KGR74315.1"/>
    <property type="molecule type" value="Genomic_DNA"/>
</dbReference>
<feature type="domain" description="Peptidase M20 dimerisation" evidence="4">
    <location>
        <begin position="194"/>
        <end position="349"/>
    </location>
</feature>
<dbReference type="Pfam" id="PF01546">
    <property type="entry name" value="Peptidase_M20"/>
    <property type="match status" value="1"/>
</dbReference>
<dbReference type="GO" id="GO:0008233">
    <property type="term" value="F:peptidase activity"/>
    <property type="evidence" value="ECO:0007669"/>
    <property type="project" value="UniProtKB-KW"/>
</dbReference>
<evidence type="ECO:0000313" key="5">
    <source>
        <dbReference type="EMBL" id="KGR74315.1"/>
    </source>
</evidence>
<evidence type="ECO:0000313" key="6">
    <source>
        <dbReference type="Proteomes" id="UP000030416"/>
    </source>
</evidence>
<keyword evidence="2" id="KW-0479">Metal-binding</keyword>
<dbReference type="InterPro" id="IPR011650">
    <property type="entry name" value="Peptidase_M20_dimer"/>
</dbReference>
<evidence type="ECO:0000256" key="2">
    <source>
        <dbReference type="ARBA" id="ARBA00022723"/>
    </source>
</evidence>
<evidence type="ECO:0000256" key="3">
    <source>
        <dbReference type="ARBA" id="ARBA00022801"/>
    </source>
</evidence>
<dbReference type="Proteomes" id="UP000030416">
    <property type="component" value="Unassembled WGS sequence"/>
</dbReference>
<dbReference type="InterPro" id="IPR051458">
    <property type="entry name" value="Cyt/Met_Dipeptidase"/>
</dbReference>
<dbReference type="Gene3D" id="3.30.70.360">
    <property type="match status" value="1"/>
</dbReference>
<proteinExistence type="predicted"/>
<keyword evidence="3" id="KW-0378">Hydrolase</keyword>
<dbReference type="InterPro" id="IPR002933">
    <property type="entry name" value="Peptidase_M20"/>
</dbReference>